<feature type="region of interest" description="Disordered" evidence="1">
    <location>
        <begin position="32"/>
        <end position="52"/>
    </location>
</feature>
<evidence type="ECO:0000313" key="2">
    <source>
        <dbReference type="EMBL" id="GFY09042.1"/>
    </source>
</evidence>
<name>A0A8X6SGZ9_TRICX</name>
<feature type="compositionally biased region" description="Basic and acidic residues" evidence="1">
    <location>
        <begin position="64"/>
        <end position="77"/>
    </location>
</feature>
<evidence type="ECO:0000313" key="3">
    <source>
        <dbReference type="Proteomes" id="UP000887159"/>
    </source>
</evidence>
<keyword evidence="3" id="KW-1185">Reference proteome</keyword>
<reference evidence="2" key="1">
    <citation type="submission" date="2020-08" db="EMBL/GenBank/DDBJ databases">
        <title>Multicomponent nature underlies the extraordinary mechanical properties of spider dragline silk.</title>
        <authorList>
            <person name="Kono N."/>
            <person name="Nakamura H."/>
            <person name="Mori M."/>
            <person name="Yoshida Y."/>
            <person name="Ohtoshi R."/>
            <person name="Malay A.D."/>
            <person name="Moran D.A.P."/>
            <person name="Tomita M."/>
            <person name="Numata K."/>
            <person name="Arakawa K."/>
        </authorList>
    </citation>
    <scope>NUCLEOTIDE SEQUENCE</scope>
</reference>
<organism evidence="2 3">
    <name type="scientific">Trichonephila clavipes</name>
    <name type="common">Golden silk orbweaver</name>
    <name type="synonym">Nephila clavipes</name>
    <dbReference type="NCBI Taxonomy" id="2585209"/>
    <lineage>
        <taxon>Eukaryota</taxon>
        <taxon>Metazoa</taxon>
        <taxon>Ecdysozoa</taxon>
        <taxon>Arthropoda</taxon>
        <taxon>Chelicerata</taxon>
        <taxon>Arachnida</taxon>
        <taxon>Araneae</taxon>
        <taxon>Araneomorphae</taxon>
        <taxon>Entelegynae</taxon>
        <taxon>Araneoidea</taxon>
        <taxon>Nephilidae</taxon>
        <taxon>Trichonephila</taxon>
    </lineage>
</organism>
<accession>A0A8X6SGZ9</accession>
<protein>
    <submittedName>
        <fullName evidence="2">Uncharacterized protein</fullName>
    </submittedName>
</protein>
<comment type="caution">
    <text evidence="2">The sequence shown here is derived from an EMBL/GenBank/DDBJ whole genome shotgun (WGS) entry which is preliminary data.</text>
</comment>
<gene>
    <name evidence="2" type="ORF">TNCV_4662331</name>
</gene>
<feature type="region of interest" description="Disordered" evidence="1">
    <location>
        <begin position="64"/>
        <end position="94"/>
    </location>
</feature>
<evidence type="ECO:0000256" key="1">
    <source>
        <dbReference type="SAM" id="MobiDB-lite"/>
    </source>
</evidence>
<dbReference type="Proteomes" id="UP000887159">
    <property type="component" value="Unassembled WGS sequence"/>
</dbReference>
<dbReference type="EMBL" id="BMAU01021284">
    <property type="protein sequence ID" value="GFY09042.1"/>
    <property type="molecule type" value="Genomic_DNA"/>
</dbReference>
<dbReference type="AlphaFoldDB" id="A0A8X6SGZ9"/>
<sequence>MEICLFYDESRFCLGASDDRMLVRRRPEERLPPNCLRPRHTGPTPGVMSEGKRRALATVLEERKRNLREKEQEDVTKQAKYLARSYPKNRRRTV</sequence>
<proteinExistence type="predicted"/>